<evidence type="ECO:0000313" key="2">
    <source>
        <dbReference type="EMBL" id="MFD1363324.1"/>
    </source>
</evidence>
<keyword evidence="3" id="KW-1185">Reference proteome</keyword>
<organism evidence="2 3">
    <name type="scientific">Lentibacillus salinarum</name>
    <dbReference type="NCBI Taxonomy" id="446820"/>
    <lineage>
        <taxon>Bacteria</taxon>
        <taxon>Bacillati</taxon>
        <taxon>Bacillota</taxon>
        <taxon>Bacilli</taxon>
        <taxon>Bacillales</taxon>
        <taxon>Bacillaceae</taxon>
        <taxon>Lentibacillus</taxon>
    </lineage>
</organism>
<accession>A0ABW3ZYH1</accession>
<dbReference type="Proteomes" id="UP001597178">
    <property type="component" value="Unassembled WGS sequence"/>
</dbReference>
<name>A0ABW3ZYH1_9BACI</name>
<dbReference type="RefSeq" id="WP_382402576.1">
    <property type="nucleotide sequence ID" value="NZ_JBHTNH010000054.1"/>
</dbReference>
<proteinExistence type="predicted"/>
<protein>
    <submittedName>
        <fullName evidence="2">Panacea domain-containing protein</fullName>
    </submittedName>
</protein>
<gene>
    <name evidence="2" type="ORF">ACFQ4A_17070</name>
</gene>
<feature type="domain" description="Antitoxin SocA-like Panacea" evidence="1">
    <location>
        <begin position="113"/>
        <end position="225"/>
    </location>
</feature>
<comment type="caution">
    <text evidence="2">The sequence shown here is derived from an EMBL/GenBank/DDBJ whole genome shotgun (WGS) entry which is preliminary data.</text>
</comment>
<sequence length="251" mass="29521">MYEHFILLHSDYREGKRIAFHQVYKSVNGLKEFKKLTDKLKASYPELSFGFHHVKTDAKTWESVVKYDKFFEDVFPVNKFKTFTRCLADENEITSFDIANLITSKLECTHLKLQKLLYFFYVDYVKKYGEAPFKEKLVAWQHGPVVKEVYDKYKKYGSRNIDEFAEDDGVLIFKDDAFKLSVYSRFKQTSSFGKYLDVLDETLGKYDSYPAWSLVNLTHQPGTPWNIVTEGGKRLNNVIDEDLIKEFAMNH</sequence>
<dbReference type="Pfam" id="PF13274">
    <property type="entry name" value="SocA_Panacea"/>
    <property type="match status" value="1"/>
</dbReference>
<dbReference type="InterPro" id="IPR025272">
    <property type="entry name" value="SocA_Panacea"/>
</dbReference>
<reference evidence="3" key="1">
    <citation type="journal article" date="2019" name="Int. J. Syst. Evol. Microbiol.">
        <title>The Global Catalogue of Microorganisms (GCM) 10K type strain sequencing project: providing services to taxonomists for standard genome sequencing and annotation.</title>
        <authorList>
            <consortium name="The Broad Institute Genomics Platform"/>
            <consortium name="The Broad Institute Genome Sequencing Center for Infectious Disease"/>
            <person name="Wu L."/>
            <person name="Ma J."/>
        </authorList>
    </citation>
    <scope>NUCLEOTIDE SEQUENCE [LARGE SCALE GENOMIC DNA]</scope>
    <source>
        <strain evidence="3">CCUG 54822</strain>
    </source>
</reference>
<dbReference type="EMBL" id="JBHTNH010000054">
    <property type="protein sequence ID" value="MFD1363324.1"/>
    <property type="molecule type" value="Genomic_DNA"/>
</dbReference>
<evidence type="ECO:0000313" key="3">
    <source>
        <dbReference type="Proteomes" id="UP001597178"/>
    </source>
</evidence>
<evidence type="ECO:0000259" key="1">
    <source>
        <dbReference type="Pfam" id="PF13274"/>
    </source>
</evidence>